<dbReference type="Gene3D" id="1.10.10.60">
    <property type="entry name" value="Homeodomain-like"/>
    <property type="match status" value="2"/>
</dbReference>
<keyword evidence="3" id="KW-0804">Transcription</keyword>
<name>A0A3N1XC34_9FIRM</name>
<evidence type="ECO:0000256" key="2">
    <source>
        <dbReference type="ARBA" id="ARBA00023125"/>
    </source>
</evidence>
<comment type="caution">
    <text evidence="5">The sequence shown here is derived from an EMBL/GenBank/DDBJ whole genome shotgun (WGS) entry which is preliminary data.</text>
</comment>
<dbReference type="RefSeq" id="WP_123610763.1">
    <property type="nucleotide sequence ID" value="NZ_RJVG01000015.1"/>
</dbReference>
<dbReference type="GO" id="GO:0003700">
    <property type="term" value="F:DNA-binding transcription factor activity"/>
    <property type="evidence" value="ECO:0007669"/>
    <property type="project" value="InterPro"/>
</dbReference>
<proteinExistence type="predicted"/>
<dbReference type="PANTHER" id="PTHR43280:SF2">
    <property type="entry name" value="HTH-TYPE TRANSCRIPTIONAL REGULATOR EXSA"/>
    <property type="match status" value="1"/>
</dbReference>
<accession>A0A3N1XC34</accession>
<dbReference type="SMART" id="SM00342">
    <property type="entry name" value="HTH_ARAC"/>
    <property type="match status" value="1"/>
</dbReference>
<gene>
    <name evidence="5" type="ORF">EDD66_1152</name>
</gene>
<keyword evidence="2 5" id="KW-0238">DNA-binding</keyword>
<dbReference type="Pfam" id="PF02311">
    <property type="entry name" value="AraC_binding"/>
    <property type="match status" value="1"/>
</dbReference>
<keyword evidence="1" id="KW-0805">Transcription regulation</keyword>
<evidence type="ECO:0000256" key="3">
    <source>
        <dbReference type="ARBA" id="ARBA00023163"/>
    </source>
</evidence>
<dbReference type="PROSITE" id="PS00041">
    <property type="entry name" value="HTH_ARAC_FAMILY_1"/>
    <property type="match status" value="1"/>
</dbReference>
<dbReference type="InterPro" id="IPR018060">
    <property type="entry name" value="HTH_AraC"/>
</dbReference>
<reference evidence="5 6" key="1">
    <citation type="submission" date="2018-11" db="EMBL/GenBank/DDBJ databases">
        <title>Genomic Encyclopedia of Type Strains, Phase IV (KMG-IV): sequencing the most valuable type-strain genomes for metagenomic binning, comparative biology and taxonomic classification.</title>
        <authorList>
            <person name="Goeker M."/>
        </authorList>
    </citation>
    <scope>NUCLEOTIDE SEQUENCE [LARGE SCALE GENOMIC DNA]</scope>
    <source>
        <strain evidence="5 6">DSM 26537</strain>
    </source>
</reference>
<dbReference type="SUPFAM" id="SSF46689">
    <property type="entry name" value="Homeodomain-like"/>
    <property type="match status" value="2"/>
</dbReference>
<evidence type="ECO:0000256" key="1">
    <source>
        <dbReference type="ARBA" id="ARBA00023015"/>
    </source>
</evidence>
<evidence type="ECO:0000313" key="5">
    <source>
        <dbReference type="EMBL" id="ROR22317.1"/>
    </source>
</evidence>
<dbReference type="InterPro" id="IPR009057">
    <property type="entry name" value="Homeodomain-like_sf"/>
</dbReference>
<sequence length="290" mass="34114">MKRQFTERVSYDWSKDSIRLIITPSKVAKSIYFYVQEVGYFKTLPSYFTERNNLNSFLIVYTISGKGLLRYGNEEFILERGQCFYINCMDYHYYSNFNNEPWEFLWIHFLGNNALGYYEEFRKNGVNSLKVSDQSLFESTLRKIIAINTNRDVTTEALTSKLITVLLTELLIETSTNSTKSIFIPPSINGIMKDIDKNFMDSLSLDFFSDKYSISKYHLAREFKRYTGTTINEYIISTRISYAKELLKYSDLSIEEITYACGMNSESHFINLFKSRENTTPLGYRKEWML</sequence>
<evidence type="ECO:0000259" key="4">
    <source>
        <dbReference type="PROSITE" id="PS01124"/>
    </source>
</evidence>
<protein>
    <submittedName>
        <fullName evidence="5">AraC-like DNA-binding protein</fullName>
    </submittedName>
</protein>
<keyword evidence="6" id="KW-1185">Reference proteome</keyword>
<dbReference type="AlphaFoldDB" id="A0A3N1XC34"/>
<dbReference type="OrthoDB" id="9813413at2"/>
<evidence type="ECO:0000313" key="6">
    <source>
        <dbReference type="Proteomes" id="UP000273083"/>
    </source>
</evidence>
<dbReference type="EMBL" id="RJVG01000015">
    <property type="protein sequence ID" value="ROR22317.1"/>
    <property type="molecule type" value="Genomic_DNA"/>
</dbReference>
<dbReference type="SUPFAM" id="SSF51215">
    <property type="entry name" value="Regulatory protein AraC"/>
    <property type="match status" value="1"/>
</dbReference>
<dbReference type="PROSITE" id="PS01124">
    <property type="entry name" value="HTH_ARAC_FAMILY_2"/>
    <property type="match status" value="1"/>
</dbReference>
<organism evidence="5 6">
    <name type="scientific">Mobilisporobacter senegalensis</name>
    <dbReference type="NCBI Taxonomy" id="1329262"/>
    <lineage>
        <taxon>Bacteria</taxon>
        <taxon>Bacillati</taxon>
        <taxon>Bacillota</taxon>
        <taxon>Clostridia</taxon>
        <taxon>Lachnospirales</taxon>
        <taxon>Lachnospiraceae</taxon>
        <taxon>Mobilisporobacter</taxon>
    </lineage>
</organism>
<dbReference type="Pfam" id="PF12833">
    <property type="entry name" value="HTH_18"/>
    <property type="match status" value="1"/>
</dbReference>
<dbReference type="InterPro" id="IPR037923">
    <property type="entry name" value="HTH-like"/>
</dbReference>
<dbReference type="PANTHER" id="PTHR43280">
    <property type="entry name" value="ARAC-FAMILY TRANSCRIPTIONAL REGULATOR"/>
    <property type="match status" value="1"/>
</dbReference>
<dbReference type="Gene3D" id="2.60.120.280">
    <property type="entry name" value="Regulatory protein AraC"/>
    <property type="match status" value="1"/>
</dbReference>
<feature type="domain" description="HTH araC/xylS-type" evidence="4">
    <location>
        <begin position="189"/>
        <end position="287"/>
    </location>
</feature>
<dbReference type="GO" id="GO:0043565">
    <property type="term" value="F:sequence-specific DNA binding"/>
    <property type="evidence" value="ECO:0007669"/>
    <property type="project" value="InterPro"/>
</dbReference>
<dbReference type="InterPro" id="IPR018062">
    <property type="entry name" value="HTH_AraC-typ_CS"/>
</dbReference>
<dbReference type="InterPro" id="IPR003313">
    <property type="entry name" value="AraC-bd"/>
</dbReference>
<dbReference type="Proteomes" id="UP000273083">
    <property type="component" value="Unassembled WGS sequence"/>
</dbReference>